<keyword evidence="2" id="KW-0694">RNA-binding</keyword>
<dbReference type="Pfam" id="PF15044">
    <property type="entry name" value="CLU_N"/>
    <property type="match status" value="1"/>
</dbReference>
<dbReference type="FunFam" id="1.25.40.10:FF:000099">
    <property type="entry name" value="Clustered mitochondria protein homolog"/>
    <property type="match status" value="1"/>
</dbReference>
<dbReference type="SUPFAM" id="SSF54236">
    <property type="entry name" value="Ubiquitin-like"/>
    <property type="match status" value="1"/>
</dbReference>
<dbReference type="SUPFAM" id="SSF48452">
    <property type="entry name" value="TPR-like"/>
    <property type="match status" value="2"/>
</dbReference>
<dbReference type="InterPro" id="IPR011990">
    <property type="entry name" value="TPR-like_helical_dom_sf"/>
</dbReference>
<dbReference type="OrthoDB" id="1414216at2759"/>
<accession>A0A401NRP4</accession>
<evidence type="ECO:0000256" key="2">
    <source>
        <dbReference type="HAMAP-Rule" id="MF_03013"/>
    </source>
</evidence>
<dbReference type="PANTHER" id="PTHR12601:SF50">
    <property type="entry name" value="CLUSTERED MITOCHONDRIA PROTEIN HOMOLOG"/>
    <property type="match status" value="1"/>
</dbReference>
<dbReference type="Pfam" id="PF13374">
    <property type="entry name" value="TPR_10"/>
    <property type="match status" value="1"/>
</dbReference>
<dbReference type="FunFam" id="3.30.2280.10:FF:000002">
    <property type="entry name" value="Clustered mitochondria protein homolog"/>
    <property type="match status" value="1"/>
</dbReference>
<dbReference type="InterPro" id="IPR025697">
    <property type="entry name" value="CLU_dom"/>
</dbReference>
<reference evidence="5 6" key="1">
    <citation type="journal article" date="2018" name="Nat. Ecol. Evol.">
        <title>Shark genomes provide insights into elasmobranch evolution and the origin of vertebrates.</title>
        <authorList>
            <person name="Hara Y"/>
            <person name="Yamaguchi K"/>
            <person name="Onimaru K"/>
            <person name="Kadota M"/>
            <person name="Koyanagi M"/>
            <person name="Keeley SD"/>
            <person name="Tatsumi K"/>
            <person name="Tanaka K"/>
            <person name="Motone F"/>
            <person name="Kageyama Y"/>
            <person name="Nozu R"/>
            <person name="Adachi N"/>
            <person name="Nishimura O"/>
            <person name="Nakagawa R"/>
            <person name="Tanegashima C"/>
            <person name="Kiyatake I"/>
            <person name="Matsumoto R"/>
            <person name="Murakumo K"/>
            <person name="Nishida K"/>
            <person name="Terakita A"/>
            <person name="Kuratani S"/>
            <person name="Sato K"/>
            <person name="Hyodo S Kuraku.S."/>
        </authorList>
    </citation>
    <scope>NUCLEOTIDE SEQUENCE [LARGE SCALE GENOMIC DNA]</scope>
</reference>
<dbReference type="InterPro" id="IPR023231">
    <property type="entry name" value="GSKIP_dom_sf"/>
</dbReference>
<gene>
    <name evidence="5" type="ORF">scyTo_0013215</name>
</gene>
<dbReference type="Pfam" id="PF13424">
    <property type="entry name" value="TPR_12"/>
    <property type="match status" value="2"/>
</dbReference>
<dbReference type="STRING" id="75743.A0A401NRP4"/>
<feature type="region of interest" description="Disordered" evidence="3">
    <location>
        <begin position="1"/>
        <end position="43"/>
    </location>
</feature>
<dbReference type="InterPro" id="IPR027523">
    <property type="entry name" value="CLU_prot"/>
</dbReference>
<dbReference type="PANTHER" id="PTHR12601">
    <property type="entry name" value="EUKARYOTIC TRANSLATION INITIATION FACTOR 3 SUBUNIT EIF-3"/>
    <property type="match status" value="1"/>
</dbReference>
<dbReference type="EMBL" id="BFAA01006664">
    <property type="protein sequence ID" value="GCB63517.1"/>
    <property type="molecule type" value="Genomic_DNA"/>
</dbReference>
<dbReference type="InterPro" id="IPR028275">
    <property type="entry name" value="CLU_N"/>
</dbReference>
<comment type="caution">
    <text evidence="5">The sequence shown here is derived from an EMBL/GenBank/DDBJ whole genome shotgun (WGS) entry which is preliminary data.</text>
</comment>
<proteinExistence type="inferred from homology"/>
<comment type="function">
    <text evidence="2">mRNA-binding protein involved in proper cytoplasmic distribution of mitochondria. Specifically binds mRNAs of nuclear-encoded mitochondrial proteins in the cytoplasm and regulates transport or translation of these transcripts close to mitochondria, playing a role in mitochondrial biogenesis.</text>
</comment>
<dbReference type="GO" id="GO:0005737">
    <property type="term" value="C:cytoplasm"/>
    <property type="evidence" value="ECO:0007669"/>
    <property type="project" value="UniProtKB-SubCell"/>
</dbReference>
<evidence type="ECO:0000313" key="6">
    <source>
        <dbReference type="Proteomes" id="UP000288216"/>
    </source>
</evidence>
<evidence type="ECO:0000256" key="1">
    <source>
        <dbReference type="ARBA" id="ARBA00022490"/>
    </source>
</evidence>
<dbReference type="GO" id="GO:0003729">
    <property type="term" value="F:mRNA binding"/>
    <property type="evidence" value="ECO:0007669"/>
    <property type="project" value="TreeGrafter"/>
</dbReference>
<dbReference type="HAMAP" id="MF_03013">
    <property type="entry name" value="CLU"/>
    <property type="match status" value="1"/>
</dbReference>
<dbReference type="InterPro" id="IPR033646">
    <property type="entry name" value="CLU-central"/>
</dbReference>
<keyword evidence="6" id="KW-1185">Reference proteome</keyword>
<comment type="similarity">
    <text evidence="2">Belongs to the CLU family.</text>
</comment>
<evidence type="ECO:0000313" key="5">
    <source>
        <dbReference type="EMBL" id="GCB63517.1"/>
    </source>
</evidence>
<dbReference type="Gene3D" id="1.25.40.10">
    <property type="entry name" value="Tetratricopeptide repeat domain"/>
    <property type="match status" value="1"/>
</dbReference>
<dbReference type="Pfam" id="PF12807">
    <property type="entry name" value="eIF3_p135"/>
    <property type="match status" value="1"/>
</dbReference>
<dbReference type="Gene3D" id="3.30.2280.10">
    <property type="entry name" value="Hypothetical protein (hspc210)"/>
    <property type="match status" value="1"/>
</dbReference>
<dbReference type="GO" id="GO:0007005">
    <property type="term" value="P:mitochondrion organization"/>
    <property type="evidence" value="ECO:0007669"/>
    <property type="project" value="UniProtKB-UniRule"/>
</dbReference>
<dbReference type="CDD" id="cd15466">
    <property type="entry name" value="CLU-central"/>
    <property type="match status" value="1"/>
</dbReference>
<dbReference type="AlphaFoldDB" id="A0A401NRP4"/>
<feature type="domain" description="Clu" evidence="4">
    <location>
        <begin position="363"/>
        <end position="605"/>
    </location>
</feature>
<dbReference type="GO" id="GO:0048312">
    <property type="term" value="P:intracellular distribution of mitochondria"/>
    <property type="evidence" value="ECO:0007669"/>
    <property type="project" value="TreeGrafter"/>
</dbReference>
<keyword evidence="1 2" id="KW-0963">Cytoplasm</keyword>
<name>A0A401NRP4_SCYTO</name>
<sequence length="1260" mass="141501">MVSKRAGSEAAESSSSRPNKEPPGSGTDSEGGEALSNGKDSEVTLPVNSLSTAAAGVHENGVVEVNPTPNTLKVKIHAAGSDTIDLQVSSQEMVQEIIQVLMEREDTCHRTCFSLQYDGNLLDNSAELASVEGLKDGSVLRVVEEPYTVREVKIHIRHIRDLLKSLYLADAYNAIECNSPSFLTSVSEGDIGDIYTTGKRKRRSCSDQPLETIDCSPPEYVLPGSKDRPLSLLQPLTTDNKCLKSLTVSGWNPPPGNRKMRGDLMYLNIITMEDRHVSVTASTRGFYINQSTVDMFNPKPGIPSLLCHSLLELLNQISLIFKKNFATLQKKRVNCHPLERVATPFQTYSWTTPHRQHTIDCVRAEDAYTSRLGYEEQITGQPRDWNEELQMAWEMPCQDLMQRIVRKQTIFKVNSDFVAAATRGAMAVVDGNIMAINPGDYTKMQIFIWNNIFFSFGFDIQDSYKESGGDRAAYVASNNDLKGIQAYSNLDVEGLHVLGTVIVDYRGYRIIAQSIIPGILEQVQDQNVVYGLVDCGKTVISNHEYINLLLKTSSPLRIQKHLVLNELEQPIMLCSSVDCKGIVGDDGRRYFLDLFRTFPSDLNFLPIVGEELHEDCQRLGFPKEYRHKLCCLRPELVENFVQHKHTQFAKLLKEKMRRNDRRKSLMEDEESATENYDYMRDAEEIKALCREQGSIKDCVNHVTVPADGSMLTNALHNCGINIRYIGKIAQLISHSEDKQFLDHISKLLVSEIITRVAKHIIVPYLQGVEISALSSAISHFLNCLLSSYPNPVAHLLLDELVSRRKKNKRKMRIPGNDTAWASLTPAELWKQINSEAGESFDYLLACDGVDQAVERFGLQKVSLLREFCIKTGIQVLLREYNFDSRHKPTFTEDDILNSFPVFKHIIVKATDADQVYKNAQTTIQKGNLKEGLELLNESLNLFNNVYGALHPDICGCMSLLARVNYMMDNIPEAISNQQKAVIISERILGFDHPNTIHEYANLGLYCFANNQVSVALRLLYRALYLMLTVCGEDHPEIAVLDSNIGLMLQTALDCDLAIRFLQKSLELNLKYYGVQALETALSYHLMAQVYASKAEFRTAVQHEKEAYTIYRAQLGETHLKTKASSEFLKHVTQQAVNLQRTMNEIYKNGSNVKLPPVQTTPLNNKTILQQLNLINRIGLNDSRKSVLEKATNRMRKLIQAEIQASQRLTKALTDIGIDNPILINGTAPAEIVNGVENVAEEKTVINSKTENDRVPSGDSV</sequence>
<evidence type="ECO:0000259" key="4">
    <source>
        <dbReference type="PROSITE" id="PS51823"/>
    </source>
</evidence>
<dbReference type="InterPro" id="IPR029071">
    <property type="entry name" value="Ubiquitin-like_domsf"/>
</dbReference>
<dbReference type="OMA" id="KYAQFMK"/>
<comment type="subcellular location">
    <subcellularLocation>
        <location evidence="2">Cytoplasm</location>
    </subcellularLocation>
    <subcellularLocation>
        <location evidence="2">Cytoplasmic granule</location>
    </subcellularLocation>
</comment>
<dbReference type="Pfam" id="PF13236">
    <property type="entry name" value="CLU"/>
    <property type="match status" value="1"/>
</dbReference>
<dbReference type="SUPFAM" id="SSF103107">
    <property type="entry name" value="Hypothetical protein c14orf129, hspc210"/>
    <property type="match status" value="1"/>
</dbReference>
<organism evidence="5 6">
    <name type="scientific">Scyliorhinus torazame</name>
    <name type="common">Cloudy catshark</name>
    <name type="synonym">Catulus torazame</name>
    <dbReference type="NCBI Taxonomy" id="75743"/>
    <lineage>
        <taxon>Eukaryota</taxon>
        <taxon>Metazoa</taxon>
        <taxon>Chordata</taxon>
        <taxon>Craniata</taxon>
        <taxon>Vertebrata</taxon>
        <taxon>Chondrichthyes</taxon>
        <taxon>Elasmobranchii</taxon>
        <taxon>Galeomorphii</taxon>
        <taxon>Galeoidea</taxon>
        <taxon>Carcharhiniformes</taxon>
        <taxon>Scyliorhinidae</taxon>
        <taxon>Scyliorhinus</taxon>
    </lineage>
</organism>
<protein>
    <recommendedName>
        <fullName evidence="2">Clustered mitochondria protein homolog</fullName>
    </recommendedName>
</protein>
<dbReference type="Proteomes" id="UP000288216">
    <property type="component" value="Unassembled WGS sequence"/>
</dbReference>
<dbReference type="PROSITE" id="PS51823">
    <property type="entry name" value="CLU"/>
    <property type="match status" value="1"/>
</dbReference>
<evidence type="ECO:0000256" key="3">
    <source>
        <dbReference type="SAM" id="MobiDB-lite"/>
    </source>
</evidence>